<gene>
    <name evidence="1" type="ORF">GGE15_006333</name>
</gene>
<organism evidence="1 2">
    <name type="scientific">Rhizobium esperanzae</name>
    <dbReference type="NCBI Taxonomy" id="1967781"/>
    <lineage>
        <taxon>Bacteria</taxon>
        <taxon>Pseudomonadati</taxon>
        <taxon>Pseudomonadota</taxon>
        <taxon>Alphaproteobacteria</taxon>
        <taxon>Hyphomicrobiales</taxon>
        <taxon>Rhizobiaceae</taxon>
        <taxon>Rhizobium/Agrobacterium group</taxon>
        <taxon>Rhizobium</taxon>
    </lineage>
</organism>
<accession>A0A7W6XXZ7</accession>
<dbReference type="EMBL" id="JACIHI010000020">
    <property type="protein sequence ID" value="MBB4443033.1"/>
    <property type="molecule type" value="Genomic_DNA"/>
</dbReference>
<comment type="caution">
    <text evidence="1">The sequence shown here is derived from an EMBL/GenBank/DDBJ whole genome shotgun (WGS) entry which is preliminary data.</text>
</comment>
<proteinExistence type="predicted"/>
<protein>
    <submittedName>
        <fullName evidence="1">Uncharacterized protein</fullName>
    </submittedName>
</protein>
<sequence length="30" mass="3345">MSKPRAKALVRGYEIERISAFDVVGYACLT</sequence>
<dbReference type="AlphaFoldDB" id="A0A7W6XXZ7"/>
<evidence type="ECO:0000313" key="2">
    <source>
        <dbReference type="Proteomes" id="UP000533724"/>
    </source>
</evidence>
<evidence type="ECO:0000313" key="1">
    <source>
        <dbReference type="EMBL" id="MBB4443033.1"/>
    </source>
</evidence>
<name>A0A7W6XXZ7_9HYPH</name>
<reference evidence="1 2" key="1">
    <citation type="submission" date="2020-08" db="EMBL/GenBank/DDBJ databases">
        <title>Genomic Encyclopedia of Type Strains, Phase IV (KMG-V): Genome sequencing to study the core and pangenomes of soil and plant-associated prokaryotes.</title>
        <authorList>
            <person name="Whitman W."/>
        </authorList>
    </citation>
    <scope>NUCLEOTIDE SEQUENCE [LARGE SCALE GENOMIC DNA]</scope>
    <source>
        <strain evidence="1 2">SEMIA 414</strain>
    </source>
</reference>
<dbReference type="Proteomes" id="UP000533724">
    <property type="component" value="Unassembled WGS sequence"/>
</dbReference>